<dbReference type="InterPro" id="IPR050204">
    <property type="entry name" value="AraC_XylS_family_regulators"/>
</dbReference>
<evidence type="ECO:0000313" key="5">
    <source>
        <dbReference type="EMBL" id="TQR18848.1"/>
    </source>
</evidence>
<dbReference type="GO" id="GO:0003700">
    <property type="term" value="F:DNA-binding transcription factor activity"/>
    <property type="evidence" value="ECO:0007669"/>
    <property type="project" value="InterPro"/>
</dbReference>
<dbReference type="InterPro" id="IPR018062">
    <property type="entry name" value="HTH_AraC-typ_CS"/>
</dbReference>
<evidence type="ECO:0000256" key="3">
    <source>
        <dbReference type="ARBA" id="ARBA00023163"/>
    </source>
</evidence>
<dbReference type="CDD" id="cd02208">
    <property type="entry name" value="cupin_RmlC-like"/>
    <property type="match status" value="1"/>
</dbReference>
<keyword evidence="1" id="KW-0805">Transcription regulation</keyword>
<dbReference type="InterPro" id="IPR009057">
    <property type="entry name" value="Homeodomain-like_sf"/>
</dbReference>
<keyword evidence="6" id="KW-1185">Reference proteome</keyword>
<dbReference type="PANTHER" id="PTHR46796:SF13">
    <property type="entry name" value="HTH-TYPE TRANSCRIPTIONAL ACTIVATOR RHAS"/>
    <property type="match status" value="1"/>
</dbReference>
<protein>
    <submittedName>
        <fullName evidence="5">AraC family transcriptional regulator</fullName>
    </submittedName>
</protein>
<proteinExistence type="predicted"/>
<dbReference type="InterPro" id="IPR011051">
    <property type="entry name" value="RmlC_Cupin_sf"/>
</dbReference>
<dbReference type="SUPFAM" id="SSF51182">
    <property type="entry name" value="RmlC-like cupins"/>
    <property type="match status" value="1"/>
</dbReference>
<dbReference type="AlphaFoldDB" id="A0A544TN24"/>
<comment type="caution">
    <text evidence="5">The sequence shown here is derived from an EMBL/GenBank/DDBJ whole genome shotgun (WGS) entry which is preliminary data.</text>
</comment>
<dbReference type="Pfam" id="PF12833">
    <property type="entry name" value="HTH_18"/>
    <property type="match status" value="1"/>
</dbReference>
<evidence type="ECO:0000256" key="2">
    <source>
        <dbReference type="ARBA" id="ARBA00023125"/>
    </source>
</evidence>
<reference evidence="5 6" key="1">
    <citation type="submission" date="2019-05" db="EMBL/GenBank/DDBJ databases">
        <title>Psychrobacillus vulpis sp. nov., a new species isolated from feces of a red fox that inhabits in The Tablas de Daimiel Natural Park, Albacete, Spain.</title>
        <authorList>
            <person name="Rodriguez M."/>
            <person name="Reina J.C."/>
            <person name="Bejar V."/>
            <person name="Llamas I."/>
        </authorList>
    </citation>
    <scope>NUCLEOTIDE SEQUENCE [LARGE SCALE GENOMIC DNA]</scope>
    <source>
        <strain evidence="5 6">NHI-2</strain>
    </source>
</reference>
<keyword evidence="2" id="KW-0238">DNA-binding</keyword>
<dbReference type="SMART" id="SM00342">
    <property type="entry name" value="HTH_ARAC"/>
    <property type="match status" value="1"/>
</dbReference>
<dbReference type="Proteomes" id="UP000318937">
    <property type="component" value="Unassembled WGS sequence"/>
</dbReference>
<dbReference type="PRINTS" id="PR00032">
    <property type="entry name" value="HTHARAC"/>
</dbReference>
<sequence length="288" mass="33474">MKHILEVLKKENHVVLNSISFSHYQNKTSSEFKSSEPGILFVLEGSLTYRIGEDESRLLKAGEYVFYPQGVNVQFDISKLSSTLLFPLSISITEQFVHLLQQHNRFSPPLLENPNRVCILQEPWTVEINSLLEKILVHISKNQPYFVHLSLLEIMAYIFPNEHMLSKITYVLDHYLLPDPIRNAESYILQYYHQPIRMKQLTEVTNVSESQLNRMYQRTFQLTPMERVAAIRMEQAAQLLRNPSQSVTNVALQVGYQSMSAFLQQFKKKYGVSPKEYQTKTTAKEIQT</sequence>
<dbReference type="PROSITE" id="PS01124">
    <property type="entry name" value="HTH_ARAC_FAMILY_2"/>
    <property type="match status" value="1"/>
</dbReference>
<dbReference type="SUPFAM" id="SSF46689">
    <property type="entry name" value="Homeodomain-like"/>
    <property type="match status" value="1"/>
</dbReference>
<dbReference type="GO" id="GO:0043565">
    <property type="term" value="F:sequence-specific DNA binding"/>
    <property type="evidence" value="ECO:0007669"/>
    <property type="project" value="InterPro"/>
</dbReference>
<dbReference type="InterPro" id="IPR014710">
    <property type="entry name" value="RmlC-like_jellyroll"/>
</dbReference>
<evidence type="ECO:0000259" key="4">
    <source>
        <dbReference type="PROSITE" id="PS01124"/>
    </source>
</evidence>
<name>A0A544TN24_9BACI</name>
<dbReference type="Gene3D" id="2.60.120.10">
    <property type="entry name" value="Jelly Rolls"/>
    <property type="match status" value="1"/>
</dbReference>
<dbReference type="InterPro" id="IPR018060">
    <property type="entry name" value="HTH_AraC"/>
</dbReference>
<evidence type="ECO:0000256" key="1">
    <source>
        <dbReference type="ARBA" id="ARBA00023015"/>
    </source>
</evidence>
<dbReference type="InterPro" id="IPR020449">
    <property type="entry name" value="Tscrpt_reg_AraC-type_HTH"/>
</dbReference>
<organism evidence="5 6">
    <name type="scientific">Psychrobacillus soli</name>
    <dbReference type="NCBI Taxonomy" id="1543965"/>
    <lineage>
        <taxon>Bacteria</taxon>
        <taxon>Bacillati</taxon>
        <taxon>Bacillota</taxon>
        <taxon>Bacilli</taxon>
        <taxon>Bacillales</taxon>
        <taxon>Bacillaceae</taxon>
        <taxon>Psychrobacillus</taxon>
    </lineage>
</organism>
<keyword evidence="3" id="KW-0804">Transcription</keyword>
<gene>
    <name evidence="5" type="ORF">FG383_00775</name>
</gene>
<accession>A0A544TN24</accession>
<dbReference type="RefSeq" id="WP_142604931.1">
    <property type="nucleotide sequence ID" value="NZ_VDGG01000001.1"/>
</dbReference>
<dbReference type="PROSITE" id="PS00041">
    <property type="entry name" value="HTH_ARAC_FAMILY_1"/>
    <property type="match status" value="1"/>
</dbReference>
<feature type="domain" description="HTH araC/xylS-type" evidence="4">
    <location>
        <begin position="182"/>
        <end position="280"/>
    </location>
</feature>
<dbReference type="EMBL" id="VDGG01000001">
    <property type="protein sequence ID" value="TQR18848.1"/>
    <property type="molecule type" value="Genomic_DNA"/>
</dbReference>
<dbReference type="PANTHER" id="PTHR46796">
    <property type="entry name" value="HTH-TYPE TRANSCRIPTIONAL ACTIVATOR RHAS-RELATED"/>
    <property type="match status" value="1"/>
</dbReference>
<evidence type="ECO:0000313" key="6">
    <source>
        <dbReference type="Proteomes" id="UP000318937"/>
    </source>
</evidence>
<dbReference type="Gene3D" id="1.10.10.60">
    <property type="entry name" value="Homeodomain-like"/>
    <property type="match status" value="1"/>
</dbReference>
<dbReference type="OrthoDB" id="182534at2"/>